<evidence type="ECO:0000313" key="9">
    <source>
        <dbReference type="EMBL" id="KAG5610702.1"/>
    </source>
</evidence>
<feature type="domain" description="Replication protein A 70 kDa DNA-binding subunit B/D first OB fold" evidence="6">
    <location>
        <begin position="27"/>
        <end position="132"/>
    </location>
</feature>
<dbReference type="Gene3D" id="2.40.50.140">
    <property type="entry name" value="Nucleic acid-binding proteins"/>
    <property type="match status" value="2"/>
</dbReference>
<dbReference type="InterPro" id="IPR003871">
    <property type="entry name" value="RFA1B/D_OB_1st"/>
</dbReference>
<dbReference type="Pfam" id="PF02721">
    <property type="entry name" value="DUF223"/>
    <property type="match status" value="1"/>
</dbReference>
<evidence type="ECO:0000256" key="4">
    <source>
        <dbReference type="ARBA" id="ARBA00022833"/>
    </source>
</evidence>
<evidence type="ECO:0000256" key="5">
    <source>
        <dbReference type="ARBA" id="ARBA00023125"/>
    </source>
</evidence>
<keyword evidence="5" id="KW-0238">DNA-binding</keyword>
<dbReference type="GO" id="GO:0003677">
    <property type="term" value="F:DNA binding"/>
    <property type="evidence" value="ECO:0007669"/>
    <property type="project" value="UniProtKB-KW"/>
</dbReference>
<gene>
    <name evidence="9" type="ORF">H5410_021983</name>
</gene>
<proteinExistence type="inferred from homology"/>
<evidence type="ECO:0000259" key="6">
    <source>
        <dbReference type="Pfam" id="PF02721"/>
    </source>
</evidence>
<evidence type="ECO:0000259" key="8">
    <source>
        <dbReference type="Pfam" id="PF21530"/>
    </source>
</evidence>
<evidence type="ECO:0000256" key="3">
    <source>
        <dbReference type="ARBA" id="ARBA00022771"/>
    </source>
</evidence>
<accession>A0A9J5ZIJ6</accession>
<dbReference type="SUPFAM" id="SSF50249">
    <property type="entry name" value="Nucleic acid-binding proteins"/>
    <property type="match status" value="2"/>
</dbReference>
<feature type="domain" description="Replication factor A C-terminal" evidence="7">
    <location>
        <begin position="306"/>
        <end position="416"/>
    </location>
</feature>
<evidence type="ECO:0000313" key="10">
    <source>
        <dbReference type="Proteomes" id="UP000824120"/>
    </source>
</evidence>
<evidence type="ECO:0000259" key="7">
    <source>
        <dbReference type="Pfam" id="PF08646"/>
    </source>
</evidence>
<dbReference type="InterPro" id="IPR049163">
    <property type="entry name" value="Pif1-like_2B_dom"/>
</dbReference>
<dbReference type="CDD" id="cd04480">
    <property type="entry name" value="RPA1_DBD_A_like"/>
    <property type="match status" value="1"/>
</dbReference>
<dbReference type="CDD" id="cd04476">
    <property type="entry name" value="RPA1_DBD_C"/>
    <property type="match status" value="1"/>
</dbReference>
<sequence>MYIYKDTICVKLNMFLSNFTIQNMALQYNTISEITNNSMNWNLKVCVVRFWTTPDKYKPDIPYSMELILQDEKGDRIHAFIDKYTIKYFRDKIYDYGLYRMKYFVIASYHSKFKSNSQKHKLIFTQNTIVTKLEDSSFHMDVFKLRTFDEVAIQHNTDENQLIDVVGLVSHMNQFNCQSKEITIGDLAFQMQSHLSGSTDEPLIVVLQLMKTHKFKDTYSIRSCWYQTKLWINTDLPQSSDFKNKLIASGEYEKVSQTSSQQQISISEELSTGMVSFKFIKDFLQCTEESTYWIAVKIVCLELGHKWSYLACKKCITKVDPLGDKYYCLKCNVEVISVIHRYRLQIHVTDETGFISLLLWNKEVLQLIGKTAKELKEGLIGDADNGYPTELDTLIEKKLMFKVQIKDSNINKNDNVYKVVKFIDDEALLKEYCHPSLIHSLTEASLDCEQSIDEDKLIETPIKNNISDCVSSQTEDVIDLTENESNSQMHAQIVNDLKEMLDQHNVLTKSFRMVAALVVGDFEPTSSDRDIIIESHFGQLKRISELNAAYLGLQYPLLFPFGEDGYREDIPLNGIDESSDGRKYVSSLEYFSYKIQERKNEVPTIVSAKRLFQQFLRELPHAHIFLFLHNKSPNIGDIDDIISAELSNKLLDPDYYVAVTNFMMHGPCGSVRKSSPCMQNGKCSKHFPKSWFEANKEFPEARDLTYAEFPSKFVWKQQSKRWDKRKTSAFSIERSFFVPPGSEVYISDADLKNCCLQKIEIIIPKVLLITEYTDPIAAIVESTYPDFSTNCNDIGYLQQRAILALTLDMVESINQYMISLNHNPEKSYLSSDKICKSDHTYSALEHVHTLDFLNTIKCSGVPNHSITLKVGVPVMLLRIIDQAAGLCNSTRLIIIQLIF</sequence>
<dbReference type="EMBL" id="JACXVP010000004">
    <property type="protein sequence ID" value="KAG5610702.1"/>
    <property type="molecule type" value="Genomic_DNA"/>
</dbReference>
<evidence type="ECO:0000256" key="2">
    <source>
        <dbReference type="ARBA" id="ARBA00022723"/>
    </source>
</evidence>
<evidence type="ECO:0008006" key="11">
    <source>
        <dbReference type="Google" id="ProtNLM"/>
    </source>
</evidence>
<dbReference type="InterPro" id="IPR012340">
    <property type="entry name" value="NA-bd_OB-fold"/>
</dbReference>
<dbReference type="InterPro" id="IPR047192">
    <property type="entry name" value="Euk_RPA1_DBD_C"/>
</dbReference>
<dbReference type="Proteomes" id="UP000824120">
    <property type="component" value="Chromosome 4"/>
</dbReference>
<dbReference type="OrthoDB" id="2272314at2759"/>
<dbReference type="InterPro" id="IPR013955">
    <property type="entry name" value="Rep_factor-A_C"/>
</dbReference>
<evidence type="ECO:0000256" key="1">
    <source>
        <dbReference type="ARBA" id="ARBA00005690"/>
    </source>
</evidence>
<keyword evidence="4" id="KW-0862">Zinc</keyword>
<dbReference type="Pfam" id="PF08646">
    <property type="entry name" value="Rep_fac-A_C"/>
    <property type="match status" value="1"/>
</dbReference>
<dbReference type="Pfam" id="PF21530">
    <property type="entry name" value="Pif1_2B_dom"/>
    <property type="match status" value="1"/>
</dbReference>
<reference evidence="9 10" key="1">
    <citation type="submission" date="2020-09" db="EMBL/GenBank/DDBJ databases">
        <title>De no assembly of potato wild relative species, Solanum commersonii.</title>
        <authorList>
            <person name="Cho K."/>
        </authorList>
    </citation>
    <scope>NUCLEOTIDE SEQUENCE [LARGE SCALE GENOMIC DNA]</scope>
    <source>
        <strain evidence="9">LZ3.2</strain>
        <tissue evidence="9">Leaf</tissue>
    </source>
</reference>
<protein>
    <recommendedName>
        <fullName evidence="11">ATP-dependent DNA helicase</fullName>
    </recommendedName>
</protein>
<keyword evidence="2" id="KW-0479">Metal-binding</keyword>
<comment type="caution">
    <text evidence="9">The sequence shown here is derived from an EMBL/GenBank/DDBJ whole genome shotgun (WGS) entry which is preliminary data.</text>
</comment>
<feature type="domain" description="DNA helicase Pif1-like 2B" evidence="8">
    <location>
        <begin position="851"/>
        <end position="897"/>
    </location>
</feature>
<dbReference type="AlphaFoldDB" id="A0A9J5ZIJ6"/>
<keyword evidence="10" id="KW-1185">Reference proteome</keyword>
<dbReference type="PANTHER" id="PTHR47165">
    <property type="entry name" value="OS03G0429900 PROTEIN"/>
    <property type="match status" value="1"/>
</dbReference>
<comment type="similarity">
    <text evidence="1">Belongs to the replication factor A protein 1 family.</text>
</comment>
<dbReference type="PANTHER" id="PTHR47165:SF4">
    <property type="entry name" value="OS03G0429900 PROTEIN"/>
    <property type="match status" value="1"/>
</dbReference>
<name>A0A9J5ZIJ6_SOLCO</name>
<dbReference type="GO" id="GO:0008270">
    <property type="term" value="F:zinc ion binding"/>
    <property type="evidence" value="ECO:0007669"/>
    <property type="project" value="UniProtKB-KW"/>
</dbReference>
<keyword evidence="3" id="KW-0863">Zinc-finger</keyword>
<organism evidence="9 10">
    <name type="scientific">Solanum commersonii</name>
    <name type="common">Commerson's wild potato</name>
    <name type="synonym">Commerson's nightshade</name>
    <dbReference type="NCBI Taxonomy" id="4109"/>
    <lineage>
        <taxon>Eukaryota</taxon>
        <taxon>Viridiplantae</taxon>
        <taxon>Streptophyta</taxon>
        <taxon>Embryophyta</taxon>
        <taxon>Tracheophyta</taxon>
        <taxon>Spermatophyta</taxon>
        <taxon>Magnoliopsida</taxon>
        <taxon>eudicotyledons</taxon>
        <taxon>Gunneridae</taxon>
        <taxon>Pentapetalae</taxon>
        <taxon>asterids</taxon>
        <taxon>lamiids</taxon>
        <taxon>Solanales</taxon>
        <taxon>Solanaceae</taxon>
        <taxon>Solanoideae</taxon>
        <taxon>Solaneae</taxon>
        <taxon>Solanum</taxon>
    </lineage>
</organism>